<dbReference type="OMA" id="RINFEHQ"/>
<protein>
    <submittedName>
        <fullName evidence="2">Uncharacterized protein</fullName>
    </submittedName>
</protein>
<feature type="coiled-coil region" evidence="1">
    <location>
        <begin position="75"/>
        <end position="124"/>
    </location>
</feature>
<evidence type="ECO:0000313" key="2">
    <source>
        <dbReference type="EMBL" id="CAD8170945.1"/>
    </source>
</evidence>
<organism evidence="2 3">
    <name type="scientific">Paramecium octaurelia</name>
    <dbReference type="NCBI Taxonomy" id="43137"/>
    <lineage>
        <taxon>Eukaryota</taxon>
        <taxon>Sar</taxon>
        <taxon>Alveolata</taxon>
        <taxon>Ciliophora</taxon>
        <taxon>Intramacronucleata</taxon>
        <taxon>Oligohymenophorea</taxon>
        <taxon>Peniculida</taxon>
        <taxon>Parameciidae</taxon>
        <taxon>Paramecium</taxon>
    </lineage>
</organism>
<keyword evidence="1" id="KW-0175">Coiled coil</keyword>
<evidence type="ECO:0000313" key="3">
    <source>
        <dbReference type="Proteomes" id="UP000683925"/>
    </source>
</evidence>
<name>A0A8S1V233_PAROT</name>
<evidence type="ECO:0000256" key="1">
    <source>
        <dbReference type="SAM" id="Coils"/>
    </source>
</evidence>
<gene>
    <name evidence="2" type="ORF">POCTA_138.1.T0570147</name>
</gene>
<dbReference type="OrthoDB" id="10393144at2759"/>
<dbReference type="AlphaFoldDB" id="A0A8S1V233"/>
<accession>A0A8S1V233</accession>
<comment type="caution">
    <text evidence="2">The sequence shown here is derived from an EMBL/GenBank/DDBJ whole genome shotgun (WGS) entry which is preliminary data.</text>
</comment>
<dbReference type="Proteomes" id="UP000683925">
    <property type="component" value="Unassembled WGS sequence"/>
</dbReference>
<keyword evidence="3" id="KW-1185">Reference proteome</keyword>
<feature type="coiled-coil region" evidence="1">
    <location>
        <begin position="221"/>
        <end position="276"/>
    </location>
</feature>
<sequence>MYKIIQPSQEDKIYFGQKQGQQSQQAQDESFYDDISQIPTQLQKEEIDQILDLKPHFVNSKFPQNQQNPDLWKSIQQIESRIQQQEHNFQRINFEHQEEIKKLKNELNQQKNIYETRIEEIKQSRIQSSNSQIPTPYSSENNREYNYRTNKNYTEVSQEKHYLQQLVQDLKQQIYVLQTKSFSTPNKNDFSWEQKTNQLEQQDKTNIDRICQLETQIINLKHSYENDISKLKKQLEEKTLEEMLQKNQIQQLQQNLNNYKNKFNQVSQQLQQSSQQYQSQIYQLQLQQQKNYTFENKNQSQQLLELTEQLQASTMLLEKKIQECEFYKQKVLQQQTIHQNQYVYSHRQSLTPTTQRIQNQNQTVFQIPNKQQLFQQFQ</sequence>
<reference evidence="2" key="1">
    <citation type="submission" date="2021-01" db="EMBL/GenBank/DDBJ databases">
        <authorList>
            <consortium name="Genoscope - CEA"/>
            <person name="William W."/>
        </authorList>
    </citation>
    <scope>NUCLEOTIDE SEQUENCE</scope>
</reference>
<dbReference type="EMBL" id="CAJJDP010000056">
    <property type="protein sequence ID" value="CAD8170945.1"/>
    <property type="molecule type" value="Genomic_DNA"/>
</dbReference>
<proteinExistence type="predicted"/>